<evidence type="ECO:0000313" key="7">
    <source>
        <dbReference type="EMBL" id="KAI0504624.1"/>
    </source>
</evidence>
<dbReference type="Pfam" id="PF13976">
    <property type="entry name" value="gag_pre-integrs"/>
    <property type="match status" value="1"/>
</dbReference>
<dbReference type="InterPro" id="IPR043502">
    <property type="entry name" value="DNA/RNA_pol_sf"/>
</dbReference>
<dbReference type="GO" id="GO:0004190">
    <property type="term" value="F:aspartic-type endopeptidase activity"/>
    <property type="evidence" value="ECO:0007669"/>
    <property type="project" value="UniProtKB-KW"/>
</dbReference>
<dbReference type="InterPro" id="IPR013103">
    <property type="entry name" value="RVT_2"/>
</dbReference>
<feature type="region of interest" description="Disordered" evidence="5">
    <location>
        <begin position="824"/>
        <end position="845"/>
    </location>
</feature>
<dbReference type="PROSITE" id="PS50994">
    <property type="entry name" value="INTEGRASE"/>
    <property type="match status" value="1"/>
</dbReference>
<evidence type="ECO:0000256" key="4">
    <source>
        <dbReference type="ARBA" id="ARBA00022801"/>
    </source>
</evidence>
<feature type="domain" description="Integrase catalytic" evidence="6">
    <location>
        <begin position="521"/>
        <end position="687"/>
    </location>
</feature>
<dbReference type="GO" id="GO:0046872">
    <property type="term" value="F:metal ion binding"/>
    <property type="evidence" value="ECO:0007669"/>
    <property type="project" value="UniProtKB-KW"/>
</dbReference>
<dbReference type="InterPro" id="IPR012337">
    <property type="entry name" value="RNaseH-like_sf"/>
</dbReference>
<evidence type="ECO:0000256" key="3">
    <source>
        <dbReference type="ARBA" id="ARBA00022750"/>
    </source>
</evidence>
<dbReference type="Pfam" id="PF25597">
    <property type="entry name" value="SH3_retrovirus"/>
    <property type="match status" value="1"/>
</dbReference>
<proteinExistence type="predicted"/>
<evidence type="ECO:0000256" key="1">
    <source>
        <dbReference type="ARBA" id="ARBA00022670"/>
    </source>
</evidence>
<dbReference type="GO" id="GO:0003676">
    <property type="term" value="F:nucleic acid binding"/>
    <property type="evidence" value="ECO:0007669"/>
    <property type="project" value="InterPro"/>
</dbReference>
<dbReference type="OrthoDB" id="1737296at2759"/>
<dbReference type="SUPFAM" id="SSF53098">
    <property type="entry name" value="Ribonuclease H-like"/>
    <property type="match status" value="1"/>
</dbReference>
<sequence length="1373" mass="154638">MSQGDQDSANSLPPSASTLSGNLLTTGELHIPAPLKFLISNLKNLVPHALTGENYAKWRIQILQQFTANGYSGHLLGTTPCPADDSSQESHRWHLIDNNLISALFSTISPPILPYVISSTTALDVWLVLERRLQPTCRSRVIQLKNELYHVQMRNLTMPQYLSHIKTIVDNIAASGSNVDTEDIILHILNGLPTIYNSFKTAIRTSPLPINLDNLYSLLCSEEINVTRELAKETSAVAGSTALYTSSSNTYRNRNSRQFHKNKNQMANTPTPASSPTVPTPINYNTGRSTCQICNKQGHIALNCWHRNNPRFAPTNSRSMSALFAQPNSSQSQDWIIDSGASNHLTPDLGNLQYPNTFQGQEGVSIANGTQLPVHHSGQGLLPLPDTPRKLHLRNLLHVPKLSHNLLSVSQLTTDNPVSISFDANGFEIKDLKDHHPLHRGHLRNGLYHLRRSGSSNTSAFHTNLRSAQLWHARLGHPHNRLLTILANKIPEIKNVSSSVSCTSCTMAKCHKLSFNKTTSVTSHPFDLIHSDVWGPSPVQSTEGFRYYVIFIDDFTRFSWVYLMNSKNEVLSKFKLLCKFIQTQFNTIPKVFRSDGGGEFTSHDFTMFLHHQGIQRQLSCPHTPEQNGIAERKHRHLLELTRTLLHASNLPHTLWAEALSTATYLVNRLPSSAISFHTPFYRLHNRHPRYDHLRTFGCQCFPWLKPYAANKLAPRSQECVFIGYSPIHRGYKCLDLATNKLHISRHVTFNENFFPYPHAKNRTSTPSSRPTHYTNPLLLTPHFTGQTHSIPNSTPSPTVPQNSITLPAIQQPSMDLTQHNPVNTMETSLSSPTLPSHPMQTRLKSGISKPKRILSLLSSTNPMPTPATYAQAHKHKHWCRAMEDEFAALQKQSTWTLVPAPPNKPILGCKWTFKTKVLPNGKIDRYKARLVAQGYDQQFGINYTETFSPVAKMPTLRILLTVAIHRNWQILQLDVSNAFLHGDLSEDIYMRQPIGFVDPNAPTSVCKLHKSLYGLKQAPRKWFEKLTSFLQNQGFRFSRSDPSLLIFSHNHIQMFLLIYVDDFLLTGNDASTIQALLSKLQSEFALKQLGNISLFLGIQVIRQPSGIFLTQQHYAEQLIKESGLEDCNQSPTPFSPKTNSCSTQSEPFSDPTLYRRLAGSLQYLSITRPDIAFATNQVCQHMHQPTVQDFQSLKRLLRYIKGTTSFGLPLTSGELILQTYTDADWASDSSDRKSISGFCTFLGPNLISWTVKKQVTVAKSSTEAEYRSLSAATSDVIWLRRLAEEFDLPQTTPTLIHCDNTSAIALAKNPVFHARTKHIEIDYHFIRQHIASGEISIHHISSTEQIADILTKQFNPARFHELRRKLTIRQKNA</sequence>
<dbReference type="SUPFAM" id="SSF56672">
    <property type="entry name" value="DNA/RNA polymerases"/>
    <property type="match status" value="1"/>
</dbReference>
<keyword evidence="8" id="KW-1185">Reference proteome</keyword>
<dbReference type="GO" id="GO:0015074">
    <property type="term" value="P:DNA integration"/>
    <property type="evidence" value="ECO:0007669"/>
    <property type="project" value="InterPro"/>
</dbReference>
<dbReference type="Pfam" id="PF22936">
    <property type="entry name" value="Pol_BBD"/>
    <property type="match status" value="1"/>
</dbReference>
<keyword evidence="4" id="KW-0378">Hydrolase</keyword>
<dbReference type="InterPro" id="IPR036397">
    <property type="entry name" value="RNaseH_sf"/>
</dbReference>
<dbReference type="InterPro" id="IPR001584">
    <property type="entry name" value="Integrase_cat-core"/>
</dbReference>
<evidence type="ECO:0000313" key="8">
    <source>
        <dbReference type="Proteomes" id="UP000829196"/>
    </source>
</evidence>
<keyword evidence="1" id="KW-0645">Protease</keyword>
<dbReference type="CDD" id="cd09272">
    <property type="entry name" value="RNase_HI_RT_Ty1"/>
    <property type="match status" value="1"/>
</dbReference>
<protein>
    <recommendedName>
        <fullName evidence="6">Integrase catalytic domain-containing protein</fullName>
    </recommendedName>
</protein>
<feature type="compositionally biased region" description="Low complexity" evidence="5">
    <location>
        <begin position="827"/>
        <end position="836"/>
    </location>
</feature>
<dbReference type="InterPro" id="IPR054722">
    <property type="entry name" value="PolX-like_BBD"/>
</dbReference>
<feature type="region of interest" description="Disordered" evidence="5">
    <location>
        <begin position="259"/>
        <end position="281"/>
    </location>
</feature>
<evidence type="ECO:0000256" key="2">
    <source>
        <dbReference type="ARBA" id="ARBA00022723"/>
    </source>
</evidence>
<dbReference type="InterPro" id="IPR025724">
    <property type="entry name" value="GAG-pre-integrase_dom"/>
</dbReference>
<dbReference type="Pfam" id="PF00665">
    <property type="entry name" value="rve"/>
    <property type="match status" value="1"/>
</dbReference>
<feature type="compositionally biased region" description="Low complexity" evidence="5">
    <location>
        <begin position="269"/>
        <end position="281"/>
    </location>
</feature>
<keyword evidence="3" id="KW-0064">Aspartyl protease</keyword>
<gene>
    <name evidence="7" type="ORF">KFK09_015576</name>
</gene>
<dbReference type="Pfam" id="PF14223">
    <property type="entry name" value="Retrotran_gag_2"/>
    <property type="match status" value="1"/>
</dbReference>
<name>A0A8T3B560_DENNO</name>
<dbReference type="InterPro" id="IPR057670">
    <property type="entry name" value="SH3_retrovirus"/>
</dbReference>
<dbReference type="Gene3D" id="3.30.420.10">
    <property type="entry name" value="Ribonuclease H-like superfamily/Ribonuclease H"/>
    <property type="match status" value="1"/>
</dbReference>
<dbReference type="GO" id="GO:0006508">
    <property type="term" value="P:proteolysis"/>
    <property type="evidence" value="ECO:0007669"/>
    <property type="project" value="UniProtKB-KW"/>
</dbReference>
<keyword evidence="2" id="KW-0479">Metal-binding</keyword>
<evidence type="ECO:0000259" key="6">
    <source>
        <dbReference type="PROSITE" id="PS50994"/>
    </source>
</evidence>
<dbReference type="InterPro" id="IPR039537">
    <property type="entry name" value="Retrotran_Ty1/copia-like"/>
</dbReference>
<dbReference type="Pfam" id="PF07727">
    <property type="entry name" value="RVT_2"/>
    <property type="match status" value="1"/>
</dbReference>
<comment type="caution">
    <text evidence="7">The sequence shown here is derived from an EMBL/GenBank/DDBJ whole genome shotgun (WGS) entry which is preliminary data.</text>
</comment>
<dbReference type="SMR" id="A0A8T3B560"/>
<evidence type="ECO:0000256" key="5">
    <source>
        <dbReference type="SAM" id="MobiDB-lite"/>
    </source>
</evidence>
<reference evidence="7" key="1">
    <citation type="journal article" date="2022" name="Front. Genet.">
        <title>Chromosome-Scale Assembly of the Dendrobium nobile Genome Provides Insights Into the Molecular Mechanism of the Biosynthesis of the Medicinal Active Ingredient of Dendrobium.</title>
        <authorList>
            <person name="Xu Q."/>
            <person name="Niu S.-C."/>
            <person name="Li K.-L."/>
            <person name="Zheng P.-J."/>
            <person name="Zhang X.-J."/>
            <person name="Jia Y."/>
            <person name="Liu Y."/>
            <person name="Niu Y.-X."/>
            <person name="Yu L.-H."/>
            <person name="Chen D.-F."/>
            <person name="Zhang G.-Q."/>
        </authorList>
    </citation>
    <scope>NUCLEOTIDE SEQUENCE</scope>
    <source>
        <tissue evidence="7">Leaf</tissue>
    </source>
</reference>
<accession>A0A8T3B560</accession>
<dbReference type="Proteomes" id="UP000829196">
    <property type="component" value="Unassembled WGS sequence"/>
</dbReference>
<dbReference type="EMBL" id="JAGYWB010000011">
    <property type="protein sequence ID" value="KAI0504624.1"/>
    <property type="molecule type" value="Genomic_DNA"/>
</dbReference>
<organism evidence="7 8">
    <name type="scientific">Dendrobium nobile</name>
    <name type="common">Orchid</name>
    <dbReference type="NCBI Taxonomy" id="94219"/>
    <lineage>
        <taxon>Eukaryota</taxon>
        <taxon>Viridiplantae</taxon>
        <taxon>Streptophyta</taxon>
        <taxon>Embryophyta</taxon>
        <taxon>Tracheophyta</taxon>
        <taxon>Spermatophyta</taxon>
        <taxon>Magnoliopsida</taxon>
        <taxon>Liliopsida</taxon>
        <taxon>Asparagales</taxon>
        <taxon>Orchidaceae</taxon>
        <taxon>Epidendroideae</taxon>
        <taxon>Malaxideae</taxon>
        <taxon>Dendrobiinae</taxon>
        <taxon>Dendrobium</taxon>
    </lineage>
</organism>
<dbReference type="PANTHER" id="PTHR42648">
    <property type="entry name" value="TRANSPOSASE, PUTATIVE-RELATED"/>
    <property type="match status" value="1"/>
</dbReference>
<dbReference type="PANTHER" id="PTHR42648:SF26">
    <property type="entry name" value="INTEGRASE CATALYTIC DOMAIN-CONTAINING PROTEIN"/>
    <property type="match status" value="1"/>
</dbReference>